<protein>
    <recommendedName>
        <fullName evidence="3">histone deacetylase</fullName>
        <ecNumber evidence="3">3.5.1.98</ecNumber>
    </recommendedName>
</protein>
<evidence type="ECO:0000256" key="8">
    <source>
        <dbReference type="ARBA" id="ARBA00023163"/>
    </source>
</evidence>
<evidence type="ECO:0000256" key="4">
    <source>
        <dbReference type="ARBA" id="ARBA00022491"/>
    </source>
</evidence>
<comment type="catalytic activity">
    <reaction evidence="10">
        <text>N(6)-acetyl-L-lysyl-[histone] + H2O = L-lysyl-[histone] + acetate</text>
        <dbReference type="Rhea" id="RHEA:58196"/>
        <dbReference type="Rhea" id="RHEA-COMP:9845"/>
        <dbReference type="Rhea" id="RHEA-COMP:11338"/>
        <dbReference type="ChEBI" id="CHEBI:15377"/>
        <dbReference type="ChEBI" id="CHEBI:29969"/>
        <dbReference type="ChEBI" id="CHEBI:30089"/>
        <dbReference type="ChEBI" id="CHEBI:61930"/>
        <dbReference type="EC" id="3.5.1.98"/>
    </reaction>
</comment>
<evidence type="ECO:0000256" key="10">
    <source>
        <dbReference type="ARBA" id="ARBA00048287"/>
    </source>
</evidence>
<keyword evidence="12" id="KW-1185">Reference proteome</keyword>
<dbReference type="GO" id="GO:0141221">
    <property type="term" value="F:histone deacetylase activity, hydrolytic mechanism"/>
    <property type="evidence" value="ECO:0007669"/>
    <property type="project" value="UniProtKB-EC"/>
</dbReference>
<dbReference type="WBParaSite" id="ACRNAN_scaffold350.g19221.t1">
    <property type="protein sequence ID" value="ACRNAN_scaffold350.g19221.t1"/>
    <property type="gene ID" value="ACRNAN_scaffold350.g19221"/>
</dbReference>
<dbReference type="Proteomes" id="UP000887540">
    <property type="component" value="Unplaced"/>
</dbReference>
<evidence type="ECO:0000313" key="12">
    <source>
        <dbReference type="Proteomes" id="UP000887540"/>
    </source>
</evidence>
<dbReference type="PANTHER" id="PTHR10625">
    <property type="entry name" value="HISTONE DEACETYLASE HDAC1-RELATED"/>
    <property type="match status" value="1"/>
</dbReference>
<evidence type="ECO:0000256" key="7">
    <source>
        <dbReference type="ARBA" id="ARBA00023015"/>
    </source>
</evidence>
<dbReference type="EC" id="3.5.1.98" evidence="3"/>
<keyword evidence="7" id="KW-0805">Transcription regulation</keyword>
<dbReference type="Gene3D" id="3.40.800.20">
    <property type="entry name" value="Histone deacetylase domain"/>
    <property type="match status" value="1"/>
</dbReference>
<keyword evidence="4" id="KW-0678">Repressor</keyword>
<feature type="domain" description="Histone deacetylase" evidence="11">
    <location>
        <begin position="1"/>
        <end position="202"/>
    </location>
</feature>
<sequence length="291" mass="33074">MEEKIPHAFAIVRPPGHHAQEDQANGFCIFRNVVQAAKVALKNLAKKVLIVDFDVHHGQGTQRAFYNDPRVTYFSIHRYENGRYWPHLEESNYDHIGEGSGKGHNINVPINETHVNNSDYNYIFWNILFPIAQELSPDFIIFSAGFDACIGDPLGEFDVSPLLFPHWIFHLAPICGGKMLLVLEGGYHHKLLAIGVEKCLRVLLGELPQKIEFTTEPKESTILTCLNVIHALKDCWKSLGMNMKISMTHEIKIIHEKPSQEESNNTENIDQEKLEISANLEKIVPFVLKKS</sequence>
<comment type="similarity">
    <text evidence="2">Belongs to the histone deacetylase family. HD type 2 subfamily.</text>
</comment>
<dbReference type="PANTHER" id="PTHR10625:SF5">
    <property type="entry name" value="HISTONE DEACETYLASE"/>
    <property type="match status" value="1"/>
</dbReference>
<dbReference type="InterPro" id="IPR037138">
    <property type="entry name" value="His_deacetylse_dom_sf"/>
</dbReference>
<keyword evidence="6" id="KW-0156">Chromatin regulator</keyword>
<evidence type="ECO:0000256" key="1">
    <source>
        <dbReference type="ARBA" id="ARBA00004123"/>
    </source>
</evidence>
<proteinExistence type="inferred from homology"/>
<dbReference type="GO" id="GO:0000118">
    <property type="term" value="C:histone deacetylase complex"/>
    <property type="evidence" value="ECO:0007669"/>
    <property type="project" value="TreeGrafter"/>
</dbReference>
<dbReference type="AlphaFoldDB" id="A0A914DS01"/>
<evidence type="ECO:0000313" key="13">
    <source>
        <dbReference type="WBParaSite" id="ACRNAN_scaffold350.g19221.t1"/>
    </source>
</evidence>
<name>A0A914DS01_9BILA</name>
<evidence type="ECO:0000259" key="11">
    <source>
        <dbReference type="Pfam" id="PF00850"/>
    </source>
</evidence>
<dbReference type="InterPro" id="IPR023801">
    <property type="entry name" value="His_deacetylse_dom"/>
</dbReference>
<reference evidence="13" key="1">
    <citation type="submission" date="2022-11" db="UniProtKB">
        <authorList>
            <consortium name="WormBaseParasite"/>
        </authorList>
    </citation>
    <scope>IDENTIFICATION</scope>
</reference>
<organism evidence="12 13">
    <name type="scientific">Acrobeloides nanus</name>
    <dbReference type="NCBI Taxonomy" id="290746"/>
    <lineage>
        <taxon>Eukaryota</taxon>
        <taxon>Metazoa</taxon>
        <taxon>Ecdysozoa</taxon>
        <taxon>Nematoda</taxon>
        <taxon>Chromadorea</taxon>
        <taxon>Rhabditida</taxon>
        <taxon>Tylenchina</taxon>
        <taxon>Cephalobomorpha</taxon>
        <taxon>Cephaloboidea</taxon>
        <taxon>Cephalobidae</taxon>
        <taxon>Acrobeloides</taxon>
    </lineage>
</organism>
<evidence type="ECO:0000256" key="2">
    <source>
        <dbReference type="ARBA" id="ARBA00007738"/>
    </source>
</evidence>
<keyword evidence="9" id="KW-0539">Nucleus</keyword>
<dbReference type="InterPro" id="IPR000286">
    <property type="entry name" value="HDACs"/>
</dbReference>
<dbReference type="PRINTS" id="PR01270">
    <property type="entry name" value="HDASUPER"/>
</dbReference>
<keyword evidence="5" id="KW-0378">Hydrolase</keyword>
<evidence type="ECO:0000256" key="9">
    <source>
        <dbReference type="ARBA" id="ARBA00023242"/>
    </source>
</evidence>
<evidence type="ECO:0000256" key="5">
    <source>
        <dbReference type="ARBA" id="ARBA00022801"/>
    </source>
</evidence>
<accession>A0A914DS01</accession>
<evidence type="ECO:0000256" key="6">
    <source>
        <dbReference type="ARBA" id="ARBA00022853"/>
    </source>
</evidence>
<dbReference type="InterPro" id="IPR023696">
    <property type="entry name" value="Ureohydrolase_dom_sf"/>
</dbReference>
<keyword evidence="8" id="KW-0804">Transcription</keyword>
<dbReference type="SUPFAM" id="SSF52768">
    <property type="entry name" value="Arginase/deacetylase"/>
    <property type="match status" value="1"/>
</dbReference>
<dbReference type="Pfam" id="PF00850">
    <property type="entry name" value="Hist_deacetyl"/>
    <property type="match status" value="1"/>
</dbReference>
<evidence type="ECO:0000256" key="3">
    <source>
        <dbReference type="ARBA" id="ARBA00012111"/>
    </source>
</evidence>
<comment type="subcellular location">
    <subcellularLocation>
        <location evidence="1">Nucleus</location>
    </subcellularLocation>
</comment>
<dbReference type="GO" id="GO:0040029">
    <property type="term" value="P:epigenetic regulation of gene expression"/>
    <property type="evidence" value="ECO:0007669"/>
    <property type="project" value="TreeGrafter"/>
</dbReference>